<organism evidence="1 2">
    <name type="scientific">Brachionus plicatilis</name>
    <name type="common">Marine rotifer</name>
    <name type="synonym">Brachionus muelleri</name>
    <dbReference type="NCBI Taxonomy" id="10195"/>
    <lineage>
        <taxon>Eukaryota</taxon>
        <taxon>Metazoa</taxon>
        <taxon>Spiralia</taxon>
        <taxon>Gnathifera</taxon>
        <taxon>Rotifera</taxon>
        <taxon>Eurotatoria</taxon>
        <taxon>Monogononta</taxon>
        <taxon>Pseudotrocha</taxon>
        <taxon>Ploima</taxon>
        <taxon>Brachionidae</taxon>
        <taxon>Brachionus</taxon>
    </lineage>
</organism>
<protein>
    <submittedName>
        <fullName evidence="1">Uncharacterized protein</fullName>
    </submittedName>
</protein>
<comment type="caution">
    <text evidence="1">The sequence shown here is derived from an EMBL/GenBank/DDBJ whole genome shotgun (WGS) entry which is preliminary data.</text>
</comment>
<dbReference type="AlphaFoldDB" id="A0A3M7QPK0"/>
<evidence type="ECO:0000313" key="2">
    <source>
        <dbReference type="Proteomes" id="UP000276133"/>
    </source>
</evidence>
<dbReference type="Proteomes" id="UP000276133">
    <property type="component" value="Unassembled WGS sequence"/>
</dbReference>
<evidence type="ECO:0000313" key="1">
    <source>
        <dbReference type="EMBL" id="RNA12878.1"/>
    </source>
</evidence>
<sequence>MVSMGTIPYKIPVKFQYAGQRFGNQGHLRSPKVIIDYIPSDLKDGLHSLSRDIRTQSRDT</sequence>
<keyword evidence="2" id="KW-1185">Reference proteome</keyword>
<gene>
    <name evidence="1" type="ORF">BpHYR1_007735</name>
</gene>
<name>A0A3M7QPK0_BRAPC</name>
<proteinExistence type="predicted"/>
<reference evidence="1 2" key="1">
    <citation type="journal article" date="2018" name="Sci. Rep.">
        <title>Genomic signatures of local adaptation to the degree of environmental predictability in rotifers.</title>
        <authorList>
            <person name="Franch-Gras L."/>
            <person name="Hahn C."/>
            <person name="Garcia-Roger E.M."/>
            <person name="Carmona M.J."/>
            <person name="Serra M."/>
            <person name="Gomez A."/>
        </authorList>
    </citation>
    <scope>NUCLEOTIDE SEQUENCE [LARGE SCALE GENOMIC DNA]</scope>
    <source>
        <strain evidence="1">HYR1</strain>
    </source>
</reference>
<accession>A0A3M7QPK0</accession>
<dbReference type="EMBL" id="REGN01005574">
    <property type="protein sequence ID" value="RNA12878.1"/>
    <property type="molecule type" value="Genomic_DNA"/>
</dbReference>